<feature type="transmembrane region" description="Helical" evidence="1">
    <location>
        <begin position="37"/>
        <end position="57"/>
    </location>
</feature>
<comment type="caution">
    <text evidence="2">The sequence shown here is derived from an EMBL/GenBank/DDBJ whole genome shotgun (WGS) entry which is preliminary data.</text>
</comment>
<evidence type="ECO:0000313" key="2">
    <source>
        <dbReference type="EMBL" id="GIH12147.1"/>
    </source>
</evidence>
<keyword evidence="3" id="KW-1185">Reference proteome</keyword>
<dbReference type="AlphaFoldDB" id="A0A8J3VMW7"/>
<evidence type="ECO:0000313" key="3">
    <source>
        <dbReference type="Proteomes" id="UP000642748"/>
    </source>
</evidence>
<protein>
    <submittedName>
        <fullName evidence="2">Uncharacterized protein</fullName>
    </submittedName>
</protein>
<keyword evidence="1" id="KW-0812">Transmembrane</keyword>
<dbReference type="RefSeq" id="WP_203915878.1">
    <property type="nucleotide sequence ID" value="NZ_BONZ01000005.1"/>
</dbReference>
<reference evidence="2" key="1">
    <citation type="submission" date="2021-01" db="EMBL/GenBank/DDBJ databases">
        <title>Whole genome shotgun sequence of Rugosimonospora africana NBRC 104875.</title>
        <authorList>
            <person name="Komaki H."/>
            <person name="Tamura T."/>
        </authorList>
    </citation>
    <scope>NUCLEOTIDE SEQUENCE</scope>
    <source>
        <strain evidence="2">NBRC 104875</strain>
    </source>
</reference>
<dbReference type="Proteomes" id="UP000642748">
    <property type="component" value="Unassembled WGS sequence"/>
</dbReference>
<gene>
    <name evidence="2" type="ORF">Raf01_03190</name>
</gene>
<proteinExistence type="predicted"/>
<organism evidence="2 3">
    <name type="scientific">Rugosimonospora africana</name>
    <dbReference type="NCBI Taxonomy" id="556532"/>
    <lineage>
        <taxon>Bacteria</taxon>
        <taxon>Bacillati</taxon>
        <taxon>Actinomycetota</taxon>
        <taxon>Actinomycetes</taxon>
        <taxon>Micromonosporales</taxon>
        <taxon>Micromonosporaceae</taxon>
        <taxon>Rugosimonospora</taxon>
    </lineage>
</organism>
<feature type="transmembrane region" description="Helical" evidence="1">
    <location>
        <begin position="7"/>
        <end position="25"/>
    </location>
</feature>
<accession>A0A8J3VMW7</accession>
<name>A0A8J3VMW7_9ACTN</name>
<sequence length="74" mass="8032">MKPHRTDVISLIFGLIFVLIASWWALGRTVHVGLGTLAWATAVALILLGGLGLLGALRGRDRARDQDRDEWPAG</sequence>
<keyword evidence="1" id="KW-0472">Membrane</keyword>
<keyword evidence="1" id="KW-1133">Transmembrane helix</keyword>
<evidence type="ECO:0000256" key="1">
    <source>
        <dbReference type="SAM" id="Phobius"/>
    </source>
</evidence>
<dbReference type="EMBL" id="BONZ01000005">
    <property type="protein sequence ID" value="GIH12147.1"/>
    <property type="molecule type" value="Genomic_DNA"/>
</dbReference>